<comment type="caution">
    <text evidence="1">The sequence shown here is derived from an EMBL/GenBank/DDBJ whole genome shotgun (WGS) entry which is preliminary data.</text>
</comment>
<protein>
    <submittedName>
        <fullName evidence="1">Uncharacterized protein</fullName>
    </submittedName>
</protein>
<evidence type="ECO:0000313" key="1">
    <source>
        <dbReference type="EMBL" id="KAB2107094.1"/>
    </source>
</evidence>
<dbReference type="EMBL" id="PDWZ02000003">
    <property type="protein sequence ID" value="KAB2107094.1"/>
    <property type="molecule type" value="Genomic_DNA"/>
</dbReference>
<gene>
    <name evidence="1" type="ORF">AG0111_0g4303</name>
</gene>
<proteinExistence type="predicted"/>
<organism evidence="1 2">
    <name type="scientific">Alternaria gaisen</name>
    <dbReference type="NCBI Taxonomy" id="167740"/>
    <lineage>
        <taxon>Eukaryota</taxon>
        <taxon>Fungi</taxon>
        <taxon>Dikarya</taxon>
        <taxon>Ascomycota</taxon>
        <taxon>Pezizomycotina</taxon>
        <taxon>Dothideomycetes</taxon>
        <taxon>Pleosporomycetidae</taxon>
        <taxon>Pleosporales</taxon>
        <taxon>Pleosporineae</taxon>
        <taxon>Pleosporaceae</taxon>
        <taxon>Alternaria</taxon>
        <taxon>Alternaria sect. Alternaria</taxon>
    </lineage>
</organism>
<sequence>MEHIKDVDRQQSSVTQAVSAVSTPLTDTSSLSELSKTPSSEVGSVSFDGPGVADVDEDSAGEYRSDNNNNTYDDQREAERNLKHTKTTCAKGRLGGTISDNVYACPRCKSHMSKKYSTERHIKDSCWKVCDECCESNNAKCDAFYVKGACKHCVKQGLNCTKHTEPVSDCVPELLTGVHPQPYKSTPRATRAGTTSKQDRGKRKATQSPSASPNSKPVVKRAAAATDREESRAIVGPDDNALRPDPLDKSQFTADEKPQERKRAEENVSSSLPSGMLRLTPGQQHDGRGVVTVDEALRRWPQTYNSAGRMFYIVDGNGEVLNQSMIVGNELLQNVHRQQARIEVWAARYDDAFRVNQVPPPVDPVFPQQNARRTSFNEAHPPVSRMDRFRPVQSANFKIYEDAARRKLQSKDFVASAPGSRMPSRQSSPQPSPHLGAPARLPSSEQSRGMNLVSQTTEGHVGREITRPISLQLSTPMIADENHPVLRLRIHSNTYDINNTPIFSILTIRASRKFGPHLDACCRQRNKQYGVDWAFIYRCTLGGPRDAQRECYINIDYDMTPNDVQDTERPEIKLRDMDTLMVMKAKSHTAVMFESSHDGIEIPQSPIGSQVSGEQVDIINGETSVYQNAGTMANWHRLVDTKMVELRGEIIGLSQENQLQKTIIAQQTEMLHDLVKRNNDLIQGNYGRVTRRVGHVLPSTAQYTASLGTVSQRGPAVQHSPFLDRLEAVRQPTEHITLKKPNQQYRFPTSAHGMQGRYPMYHSGTLKTSPDLQESGVPKMHPAQFAAHGSTPLLQGPNGGDHGWNMDKAT</sequence>
<reference evidence="1 2" key="1">
    <citation type="journal article" date="2019" name="bioRxiv">
        <title>Genomics, evolutionary history and diagnostics of the Alternaria alternata species group including apple and Asian pear pathotypes.</title>
        <authorList>
            <person name="Armitage A.D."/>
            <person name="Cockerton H.M."/>
            <person name="Sreenivasaprasad S."/>
            <person name="Woodhall J.W."/>
            <person name="Lane C.R."/>
            <person name="Harrison R.J."/>
            <person name="Clarkson J.P."/>
        </authorList>
    </citation>
    <scope>NUCLEOTIDE SEQUENCE [LARGE SCALE GENOMIC DNA]</scope>
    <source>
        <strain evidence="1 2">FERA 650</strain>
    </source>
</reference>
<accession>A0ACB6FRS3</accession>
<keyword evidence="2" id="KW-1185">Reference proteome</keyword>
<name>A0ACB6FRS3_9PLEO</name>
<evidence type="ECO:0000313" key="2">
    <source>
        <dbReference type="Proteomes" id="UP000293547"/>
    </source>
</evidence>
<dbReference type="Proteomes" id="UP000293547">
    <property type="component" value="Unassembled WGS sequence"/>
</dbReference>